<comment type="caution">
    <text evidence="1">The sequence shown here is derived from an EMBL/GenBank/DDBJ whole genome shotgun (WGS) entry which is preliminary data.</text>
</comment>
<name>A0A6N7L513_9ACTN</name>
<reference evidence="1 2" key="1">
    <citation type="submission" date="2019-09" db="EMBL/GenBank/DDBJ databases">
        <title>Genome Sequences of Streptomyces kaniharaensis ATCC 21070.</title>
        <authorList>
            <person name="Zhu W."/>
            <person name="De Crecy-Lagard V."/>
            <person name="Richards N.G."/>
        </authorList>
    </citation>
    <scope>NUCLEOTIDE SEQUENCE [LARGE SCALE GENOMIC DNA]</scope>
    <source>
        <strain evidence="1 2">SF-557</strain>
    </source>
</reference>
<keyword evidence="2" id="KW-1185">Reference proteome</keyword>
<dbReference type="AlphaFoldDB" id="A0A6N7L513"/>
<evidence type="ECO:0000313" key="2">
    <source>
        <dbReference type="Proteomes" id="UP000450000"/>
    </source>
</evidence>
<organism evidence="1 2">
    <name type="scientific">Streptomyces kaniharaensis</name>
    <dbReference type="NCBI Taxonomy" id="212423"/>
    <lineage>
        <taxon>Bacteria</taxon>
        <taxon>Bacillati</taxon>
        <taxon>Actinomycetota</taxon>
        <taxon>Actinomycetes</taxon>
        <taxon>Kitasatosporales</taxon>
        <taxon>Streptomycetaceae</taxon>
        <taxon>Streptomyces</taxon>
    </lineage>
</organism>
<gene>
    <name evidence="1" type="ORF">F7Q99_39040</name>
</gene>
<evidence type="ECO:0000313" key="1">
    <source>
        <dbReference type="EMBL" id="MQS18029.1"/>
    </source>
</evidence>
<proteinExistence type="predicted"/>
<accession>A0A6N7L513</accession>
<dbReference type="EMBL" id="WBOF01000010">
    <property type="protein sequence ID" value="MQS18029.1"/>
    <property type="molecule type" value="Genomic_DNA"/>
</dbReference>
<protein>
    <submittedName>
        <fullName evidence="1">Uncharacterized protein</fullName>
    </submittedName>
</protein>
<dbReference type="Proteomes" id="UP000450000">
    <property type="component" value="Unassembled WGS sequence"/>
</dbReference>
<dbReference type="RefSeq" id="WP_153472090.1">
    <property type="nucleotide sequence ID" value="NZ_WBOF01000010.1"/>
</dbReference>
<sequence length="97" mass="9946">MSDKTCEPDVMGAVGTALGSWLSSVPPTAETVLECLRAAEAGTTGQARAMWGFAALNWEAALNADGGRPSGAELRAVALEYAQFAAREHGAVPGAVR</sequence>